<dbReference type="EMBL" id="CP137573">
    <property type="protein sequence ID" value="WOX21787.1"/>
    <property type="molecule type" value="Genomic_DNA"/>
</dbReference>
<feature type="transmembrane region" description="Helical" evidence="2">
    <location>
        <begin position="208"/>
        <end position="226"/>
    </location>
</feature>
<keyword evidence="4" id="KW-1185">Reference proteome</keyword>
<gene>
    <name evidence="3" type="ORF">R2D22_10405</name>
</gene>
<feature type="compositionally biased region" description="Basic and acidic residues" evidence="1">
    <location>
        <begin position="287"/>
        <end position="299"/>
    </location>
</feature>
<feature type="transmembrane region" description="Helical" evidence="2">
    <location>
        <begin position="181"/>
        <end position="202"/>
    </location>
</feature>
<evidence type="ECO:0000313" key="4">
    <source>
        <dbReference type="Proteomes" id="UP001301731"/>
    </source>
</evidence>
<evidence type="ECO:0000256" key="2">
    <source>
        <dbReference type="SAM" id="Phobius"/>
    </source>
</evidence>
<dbReference type="SUPFAM" id="SSF52540">
    <property type="entry name" value="P-loop containing nucleoside triphosphate hydrolases"/>
    <property type="match status" value="1"/>
</dbReference>
<feature type="compositionally biased region" description="Low complexity" evidence="1">
    <location>
        <begin position="1"/>
        <end position="13"/>
    </location>
</feature>
<feature type="transmembrane region" description="Helical" evidence="2">
    <location>
        <begin position="83"/>
        <end position="105"/>
    </location>
</feature>
<dbReference type="RefSeq" id="WP_318102810.1">
    <property type="nucleotide sequence ID" value="NZ_CP137573.1"/>
</dbReference>
<sequence>MPAAPAPSAAPAAPKAPPAATPAAPPAPKAPPSLAPGASASASASASAPAPVVEWLDAPRPEAGPGIWRFRHVPARAPEPARLAPITVAGLLIPLAVGLILWSAWRRGTVPYLWIPLQTLTPQDWWHPGTTSPRDWHGAEAHVVYSGVVFLAIVYTVGKLGSWGRVIHHYLDRFGPGTRAALAAAGALAALVFVWPTAFGVGWDPLPIAQPVLSLVVLAGGGYGVLTSPFLVYPLYAVITAAVVWPFARVGGWPALVRQWRARSVRPAVPTAAAPSAPASQWPDLRAAGERPAADRLTSEVRAGRMNDVDCARVRRAWRQARRDARRRAAFVDTVLGTGAGTALHPSGARDLPSRASEHDLLVGQVRIGRYAAAERTPYAYRGAGVALDPGLLATSLLAVGPSGAGKTRSLTAPVVESLTLQALTGACAVVAVGAPGASAGPEDAYDVVIRLGDPGSRYDLDLYAGATDADEAAAILAEGLVGDVEGVETRRAATALAQLIGPYREAHGAFPSVPALRELLEARPETLQTLMDLLPADGASGMRRELESRIRQVGAAADVGPALADRLASLDRPAFSEFFGAGRETRPFSLRSVAQHPLRVRVTLPGGAYEETSRLLARLLLAQFQTVARADTGRRHFVCLVLDDAAGALTPGTVRALQRLRPQNAGVVLALRTLGEVPEALHGQLLAAVGCRMALAGVTTWDGRAFAEAWGTERVETTEVAQHTVFADQPMTRALHALRKRITGKAVTTDAVTVREVERERWSASELAHEVPAGHAVLSVTHVRGENTPPLLVDLRG</sequence>
<protein>
    <submittedName>
        <fullName evidence="3">ATP/GTP-binding protein</fullName>
    </submittedName>
</protein>
<dbReference type="InterPro" id="IPR027417">
    <property type="entry name" value="P-loop_NTPase"/>
</dbReference>
<dbReference type="Proteomes" id="UP001301731">
    <property type="component" value="Chromosome"/>
</dbReference>
<organism evidence="3 4">
    <name type="scientific">Streptomyces solicathayae</name>
    <dbReference type="NCBI Taxonomy" id="3081768"/>
    <lineage>
        <taxon>Bacteria</taxon>
        <taxon>Bacillati</taxon>
        <taxon>Actinomycetota</taxon>
        <taxon>Actinomycetes</taxon>
        <taxon>Kitasatosporales</taxon>
        <taxon>Streptomycetaceae</taxon>
        <taxon>Streptomyces</taxon>
    </lineage>
</organism>
<feature type="region of interest" description="Disordered" evidence="1">
    <location>
        <begin position="1"/>
        <end position="42"/>
    </location>
</feature>
<reference evidence="3 4" key="1">
    <citation type="submission" date="2023-10" db="EMBL/GenBank/DDBJ databases">
        <title>The genome sequence of Streptomyces sp. HUAS YS2.</title>
        <authorList>
            <person name="Mo P."/>
        </authorList>
    </citation>
    <scope>NUCLEOTIDE SEQUENCE [LARGE SCALE GENOMIC DNA]</scope>
    <source>
        <strain evidence="3 4">HUAS YS2</strain>
    </source>
</reference>
<name>A0ABZ0LR06_9ACTN</name>
<accession>A0ABZ0LR06</accession>
<dbReference type="Gene3D" id="3.40.50.300">
    <property type="entry name" value="P-loop containing nucleotide triphosphate hydrolases"/>
    <property type="match status" value="1"/>
</dbReference>
<keyword evidence="2" id="KW-1133">Transmembrane helix</keyword>
<keyword evidence="2" id="KW-0472">Membrane</keyword>
<feature type="transmembrane region" description="Helical" evidence="2">
    <location>
        <begin position="142"/>
        <end position="160"/>
    </location>
</feature>
<feature type="compositionally biased region" description="Pro residues" evidence="1">
    <location>
        <begin position="14"/>
        <end position="34"/>
    </location>
</feature>
<feature type="region of interest" description="Disordered" evidence="1">
    <location>
        <begin position="272"/>
        <end position="299"/>
    </location>
</feature>
<proteinExistence type="predicted"/>
<evidence type="ECO:0000256" key="1">
    <source>
        <dbReference type="SAM" id="MobiDB-lite"/>
    </source>
</evidence>
<evidence type="ECO:0000313" key="3">
    <source>
        <dbReference type="EMBL" id="WOX21787.1"/>
    </source>
</evidence>
<keyword evidence="2" id="KW-0812">Transmembrane</keyword>